<accession>A0A521AQ50</accession>
<proteinExistence type="predicted"/>
<dbReference type="InterPro" id="IPR029063">
    <property type="entry name" value="SAM-dependent_MTases_sf"/>
</dbReference>
<protein>
    <submittedName>
        <fullName evidence="3">16S rRNA (Guanine(966)-N(2))-methyltransferase RsmD</fullName>
    </submittedName>
</protein>
<dbReference type="PROSITE" id="PS00092">
    <property type="entry name" value="N6_MTASE"/>
    <property type="match status" value="1"/>
</dbReference>
<dbReference type="PANTHER" id="PTHR43542">
    <property type="entry name" value="METHYLTRANSFERASE"/>
    <property type="match status" value="1"/>
</dbReference>
<evidence type="ECO:0000313" key="4">
    <source>
        <dbReference type="Proteomes" id="UP000319040"/>
    </source>
</evidence>
<dbReference type="PIRSF" id="PIRSF004553">
    <property type="entry name" value="CHP00095"/>
    <property type="match status" value="1"/>
</dbReference>
<dbReference type="CDD" id="cd02440">
    <property type="entry name" value="AdoMet_MTases"/>
    <property type="match status" value="1"/>
</dbReference>
<evidence type="ECO:0000256" key="1">
    <source>
        <dbReference type="ARBA" id="ARBA00022603"/>
    </source>
</evidence>
<sequence length="178" mass="20365">MRIVSGSLKGRRFSPPKSFKARPTTDFAKENLFNVLGNTIDFNSLKVLDLFGGTGSISYEFCSRGATEVSCVELSYNHFKFIKNTAAQLGLEKNLRIFKGNVFKFIEKTTEKYDLIFADPPYDLITAEQVPDLIFKHELLKDKGLLIFEHSGKLNFKQHPKFIENREYGKVIFTFFSA</sequence>
<organism evidence="3 4">
    <name type="scientific">Saccharicrinis carchari</name>
    <dbReference type="NCBI Taxonomy" id="1168039"/>
    <lineage>
        <taxon>Bacteria</taxon>
        <taxon>Pseudomonadati</taxon>
        <taxon>Bacteroidota</taxon>
        <taxon>Bacteroidia</taxon>
        <taxon>Marinilabiliales</taxon>
        <taxon>Marinilabiliaceae</taxon>
        <taxon>Saccharicrinis</taxon>
    </lineage>
</organism>
<keyword evidence="1 3" id="KW-0489">Methyltransferase</keyword>
<dbReference type="Pfam" id="PF03602">
    <property type="entry name" value="Cons_hypoth95"/>
    <property type="match status" value="1"/>
</dbReference>
<dbReference type="EMBL" id="FXTB01000001">
    <property type="protein sequence ID" value="SMO36938.1"/>
    <property type="molecule type" value="Genomic_DNA"/>
</dbReference>
<dbReference type="Proteomes" id="UP000319040">
    <property type="component" value="Unassembled WGS sequence"/>
</dbReference>
<evidence type="ECO:0000313" key="3">
    <source>
        <dbReference type="EMBL" id="SMO36938.1"/>
    </source>
</evidence>
<dbReference type="SUPFAM" id="SSF53335">
    <property type="entry name" value="S-adenosyl-L-methionine-dependent methyltransferases"/>
    <property type="match status" value="1"/>
</dbReference>
<keyword evidence="4" id="KW-1185">Reference proteome</keyword>
<dbReference type="OrthoDB" id="9803017at2"/>
<dbReference type="AlphaFoldDB" id="A0A521AQ50"/>
<dbReference type="Gene3D" id="3.40.50.150">
    <property type="entry name" value="Vaccinia Virus protein VP39"/>
    <property type="match status" value="1"/>
</dbReference>
<dbReference type="GO" id="GO:0031167">
    <property type="term" value="P:rRNA methylation"/>
    <property type="evidence" value="ECO:0007669"/>
    <property type="project" value="InterPro"/>
</dbReference>
<reference evidence="3 4" key="1">
    <citation type="submission" date="2017-05" db="EMBL/GenBank/DDBJ databases">
        <authorList>
            <person name="Varghese N."/>
            <person name="Submissions S."/>
        </authorList>
    </citation>
    <scope>NUCLEOTIDE SEQUENCE [LARGE SCALE GENOMIC DNA]</scope>
    <source>
        <strain evidence="3 4">DSM 27040</strain>
    </source>
</reference>
<name>A0A521AQ50_SACCC</name>
<dbReference type="InterPro" id="IPR002052">
    <property type="entry name" value="DNA_methylase_N6_adenine_CS"/>
</dbReference>
<dbReference type="InterPro" id="IPR004398">
    <property type="entry name" value="RNA_MeTrfase_RsmD"/>
</dbReference>
<dbReference type="RefSeq" id="WP_142531714.1">
    <property type="nucleotide sequence ID" value="NZ_FXTB01000001.1"/>
</dbReference>
<evidence type="ECO:0000256" key="2">
    <source>
        <dbReference type="ARBA" id="ARBA00022679"/>
    </source>
</evidence>
<dbReference type="GO" id="GO:0003676">
    <property type="term" value="F:nucleic acid binding"/>
    <property type="evidence" value="ECO:0007669"/>
    <property type="project" value="InterPro"/>
</dbReference>
<gene>
    <name evidence="3" type="ORF">SAMN06265379_101323</name>
</gene>
<keyword evidence="2 3" id="KW-0808">Transferase</keyword>
<dbReference type="GO" id="GO:0008168">
    <property type="term" value="F:methyltransferase activity"/>
    <property type="evidence" value="ECO:0007669"/>
    <property type="project" value="UniProtKB-KW"/>
</dbReference>
<dbReference type="PANTHER" id="PTHR43542:SF1">
    <property type="entry name" value="METHYLTRANSFERASE"/>
    <property type="match status" value="1"/>
</dbReference>